<proteinExistence type="predicted"/>
<accession>A0A4Q9PXA1</accession>
<protein>
    <submittedName>
        <fullName evidence="1">Uncharacterized protein</fullName>
    </submittedName>
</protein>
<evidence type="ECO:0000313" key="2">
    <source>
        <dbReference type="Proteomes" id="UP000292082"/>
    </source>
</evidence>
<keyword evidence="2" id="KW-1185">Reference proteome</keyword>
<gene>
    <name evidence="1" type="ORF">BD310DRAFT_435194</name>
</gene>
<name>A0A4Q9PXA1_9APHY</name>
<sequence length="101" mass="11095">MNRCRYALYLQWYLGSLLHSSTPGNPIGCPPLGLSLSRTDKAQFSDLHTPVNLLRSAGFLFTPNSLSSRRPSSQWVRDATIMHSVVRAPRGVPDLAQGKAS</sequence>
<reference evidence="1 2" key="1">
    <citation type="submission" date="2019-01" db="EMBL/GenBank/DDBJ databases">
        <title>Draft genome sequences of three monokaryotic isolates of the white-rot basidiomycete fungus Dichomitus squalens.</title>
        <authorList>
            <consortium name="DOE Joint Genome Institute"/>
            <person name="Lopez S.C."/>
            <person name="Andreopoulos B."/>
            <person name="Pangilinan J."/>
            <person name="Lipzen A."/>
            <person name="Riley R."/>
            <person name="Ahrendt S."/>
            <person name="Ng V."/>
            <person name="Barry K."/>
            <person name="Daum C."/>
            <person name="Grigoriev I.V."/>
            <person name="Hilden K.S."/>
            <person name="Makela M.R."/>
            <person name="de Vries R.P."/>
        </authorList>
    </citation>
    <scope>NUCLEOTIDE SEQUENCE [LARGE SCALE GENOMIC DNA]</scope>
    <source>
        <strain evidence="1 2">CBS 464.89</strain>
    </source>
</reference>
<evidence type="ECO:0000313" key="1">
    <source>
        <dbReference type="EMBL" id="TBU58994.1"/>
    </source>
</evidence>
<dbReference type="AlphaFoldDB" id="A0A4Q9PXA1"/>
<dbReference type="Proteomes" id="UP000292082">
    <property type="component" value="Unassembled WGS sequence"/>
</dbReference>
<dbReference type="EMBL" id="ML145118">
    <property type="protein sequence ID" value="TBU58994.1"/>
    <property type="molecule type" value="Genomic_DNA"/>
</dbReference>
<organism evidence="1 2">
    <name type="scientific">Dichomitus squalens</name>
    <dbReference type="NCBI Taxonomy" id="114155"/>
    <lineage>
        <taxon>Eukaryota</taxon>
        <taxon>Fungi</taxon>
        <taxon>Dikarya</taxon>
        <taxon>Basidiomycota</taxon>
        <taxon>Agaricomycotina</taxon>
        <taxon>Agaricomycetes</taxon>
        <taxon>Polyporales</taxon>
        <taxon>Polyporaceae</taxon>
        <taxon>Dichomitus</taxon>
    </lineage>
</organism>